<keyword evidence="3" id="KW-1185">Reference proteome</keyword>
<feature type="transmembrane region" description="Helical" evidence="1">
    <location>
        <begin position="7"/>
        <end position="27"/>
    </location>
</feature>
<keyword evidence="1" id="KW-0812">Transmembrane</keyword>
<proteinExistence type="predicted"/>
<evidence type="ECO:0008006" key="4">
    <source>
        <dbReference type="Google" id="ProtNLM"/>
    </source>
</evidence>
<gene>
    <name evidence="2" type="ORF">FHU39_003342</name>
</gene>
<comment type="caution">
    <text evidence="2">The sequence shown here is derived from an EMBL/GenBank/DDBJ whole genome shotgun (WGS) entry which is preliminary data.</text>
</comment>
<dbReference type="AlphaFoldDB" id="A0A839NBH3"/>
<sequence>MRRTQSAVGMGLAIAVLLGILGLWLWGKPRTSVPLPSSEASPAQVVKTFAQALNDRDFAAAKSMVIGNQVGVDAEWWDLHGPRIEELQILGTKRVTTGATCGSKVTKAWKQCVEVDTLSTFRHVKSLNTSEDPHREAWSYYLVRNSDTQSWRIRDWGKG</sequence>
<keyword evidence="1" id="KW-1133">Transmembrane helix</keyword>
<reference evidence="2 3" key="1">
    <citation type="submission" date="2020-08" db="EMBL/GenBank/DDBJ databases">
        <title>Sequencing the genomes of 1000 actinobacteria strains.</title>
        <authorList>
            <person name="Klenk H.-P."/>
        </authorList>
    </citation>
    <scope>NUCLEOTIDE SEQUENCE [LARGE SCALE GENOMIC DNA]</scope>
    <source>
        <strain evidence="2 3">DSM 105369</strain>
    </source>
</reference>
<accession>A0A839NBH3</accession>
<dbReference type="RefSeq" id="WP_183321652.1">
    <property type="nucleotide sequence ID" value="NZ_JACHVQ010000002.1"/>
</dbReference>
<protein>
    <recommendedName>
        <fullName evidence="4">DUF4829 domain-containing protein</fullName>
    </recommendedName>
</protein>
<evidence type="ECO:0000313" key="2">
    <source>
        <dbReference type="EMBL" id="MBB2893324.1"/>
    </source>
</evidence>
<name>A0A839NBH3_9MICO</name>
<evidence type="ECO:0000313" key="3">
    <source>
        <dbReference type="Proteomes" id="UP000559182"/>
    </source>
</evidence>
<keyword evidence="1" id="KW-0472">Membrane</keyword>
<dbReference type="Proteomes" id="UP000559182">
    <property type="component" value="Unassembled WGS sequence"/>
</dbReference>
<dbReference type="EMBL" id="JACHVQ010000002">
    <property type="protein sequence ID" value="MBB2893324.1"/>
    <property type="molecule type" value="Genomic_DNA"/>
</dbReference>
<organism evidence="2 3">
    <name type="scientific">Flexivirga oryzae</name>
    <dbReference type="NCBI Taxonomy" id="1794944"/>
    <lineage>
        <taxon>Bacteria</taxon>
        <taxon>Bacillati</taxon>
        <taxon>Actinomycetota</taxon>
        <taxon>Actinomycetes</taxon>
        <taxon>Micrococcales</taxon>
        <taxon>Dermacoccaceae</taxon>
        <taxon>Flexivirga</taxon>
    </lineage>
</organism>
<evidence type="ECO:0000256" key="1">
    <source>
        <dbReference type="SAM" id="Phobius"/>
    </source>
</evidence>